<dbReference type="AlphaFoldDB" id="A0A0L0C2V6"/>
<evidence type="ECO:0000256" key="5">
    <source>
        <dbReference type="ARBA" id="ARBA00023180"/>
    </source>
</evidence>
<dbReference type="InterPro" id="IPR051940">
    <property type="entry name" value="Chitin_bind-dev_reg"/>
</dbReference>
<dbReference type="GO" id="GO:0008061">
    <property type="term" value="F:chitin binding"/>
    <property type="evidence" value="ECO:0007669"/>
    <property type="project" value="UniProtKB-KW"/>
</dbReference>
<evidence type="ECO:0000256" key="1">
    <source>
        <dbReference type="ARBA" id="ARBA00022669"/>
    </source>
</evidence>
<evidence type="ECO:0000313" key="9">
    <source>
        <dbReference type="EMBL" id="KNC25749.1"/>
    </source>
</evidence>
<evidence type="ECO:0000256" key="4">
    <source>
        <dbReference type="ARBA" id="ARBA00023157"/>
    </source>
</evidence>
<dbReference type="PANTHER" id="PTHR23301">
    <property type="entry name" value="CHITIN BINDING PERITROPHIN-A"/>
    <property type="match status" value="1"/>
</dbReference>
<keyword evidence="10" id="KW-1185">Reference proteome</keyword>
<feature type="domain" description="Chitin-binding type-2" evidence="8">
    <location>
        <begin position="23"/>
        <end position="81"/>
    </location>
</feature>
<dbReference type="Gene3D" id="2.170.140.10">
    <property type="entry name" value="Chitin binding domain"/>
    <property type="match status" value="3"/>
</dbReference>
<keyword evidence="1" id="KW-0147">Chitin-binding</keyword>
<dbReference type="STRING" id="7375.A0A0L0C2V6"/>
<feature type="domain" description="Chitin-binding type-2" evidence="8">
    <location>
        <begin position="255"/>
        <end position="310"/>
    </location>
</feature>
<evidence type="ECO:0000259" key="8">
    <source>
        <dbReference type="PROSITE" id="PS50940"/>
    </source>
</evidence>
<feature type="domain" description="Chitin-binding type-2" evidence="8">
    <location>
        <begin position="120"/>
        <end position="176"/>
    </location>
</feature>
<name>A0A0L0C2V6_LUCCU</name>
<keyword evidence="2 7" id="KW-0732">Signal</keyword>
<dbReference type="InterPro" id="IPR002557">
    <property type="entry name" value="Chitin-bd_dom"/>
</dbReference>
<evidence type="ECO:0000256" key="7">
    <source>
        <dbReference type="SAM" id="SignalP"/>
    </source>
</evidence>
<dbReference type="GO" id="GO:0005576">
    <property type="term" value="C:extracellular region"/>
    <property type="evidence" value="ECO:0007669"/>
    <property type="project" value="InterPro"/>
</dbReference>
<keyword evidence="5" id="KW-0325">Glycoprotein</keyword>
<gene>
    <name evidence="9" type="ORF">FF38_10362</name>
</gene>
<evidence type="ECO:0000256" key="3">
    <source>
        <dbReference type="ARBA" id="ARBA00022737"/>
    </source>
</evidence>
<keyword evidence="4" id="KW-1015">Disulfide bond</keyword>
<organism evidence="9 10">
    <name type="scientific">Lucilia cuprina</name>
    <name type="common">Green bottle fly</name>
    <name type="synonym">Australian sheep blowfly</name>
    <dbReference type="NCBI Taxonomy" id="7375"/>
    <lineage>
        <taxon>Eukaryota</taxon>
        <taxon>Metazoa</taxon>
        <taxon>Ecdysozoa</taxon>
        <taxon>Arthropoda</taxon>
        <taxon>Hexapoda</taxon>
        <taxon>Insecta</taxon>
        <taxon>Pterygota</taxon>
        <taxon>Neoptera</taxon>
        <taxon>Endopterygota</taxon>
        <taxon>Diptera</taxon>
        <taxon>Brachycera</taxon>
        <taxon>Muscomorpha</taxon>
        <taxon>Oestroidea</taxon>
        <taxon>Calliphoridae</taxon>
        <taxon>Luciliinae</taxon>
        <taxon>Lucilia</taxon>
    </lineage>
</organism>
<dbReference type="PROSITE" id="PS50940">
    <property type="entry name" value="CHIT_BIND_II"/>
    <property type="match status" value="3"/>
</dbReference>
<dbReference type="InterPro" id="IPR036508">
    <property type="entry name" value="Chitin-bd_dom_sf"/>
</dbReference>
<proteinExistence type="predicted"/>
<dbReference type="PANTHER" id="PTHR23301:SF0">
    <property type="entry name" value="CHITIN-BINDING TYPE-2 DOMAIN-CONTAINING PROTEIN-RELATED"/>
    <property type="match status" value="1"/>
</dbReference>
<feature type="region of interest" description="Disordered" evidence="6">
    <location>
        <begin position="212"/>
        <end position="250"/>
    </location>
</feature>
<comment type="caution">
    <text evidence="9">The sequence shown here is derived from an EMBL/GenBank/DDBJ whole genome shotgun (WGS) entry which is preliminary data.</text>
</comment>
<dbReference type="OMA" id="GYCDLAK"/>
<sequence>MKLFILTLIIALKGLSQAQEDLTQFCLDQPLGHVLAHPLDCGRYIVCNKESEPSVYNCELGFHFDALRKVCNWPEYANCQVATPNQQFLTTAQPWHSSLIALDVLSGETIDPLTNYDPDNVLCRHYGAYFLPHPQKCRSYYLCAYGHMHEHSCGVGTLWNYLTQQCVLNYNAECYHLADEEEQEIVNTLATTTANPLMVCYTLSTTIASTRPTHTNTTPFPTQTPRTTKPSRPTAATPTRYHPSTKRPNSSNPYHIVCSAKRQSYAAHPKDCGKYFICIMGTPVETSCPVGLFWDSQKEYCDLPENVKCF</sequence>
<feature type="non-terminal residue" evidence="9">
    <location>
        <position position="310"/>
    </location>
</feature>
<dbReference type="OrthoDB" id="6422323at2759"/>
<dbReference type="Proteomes" id="UP000037069">
    <property type="component" value="Unassembled WGS sequence"/>
</dbReference>
<keyword evidence="3" id="KW-0677">Repeat</keyword>
<feature type="signal peptide" evidence="7">
    <location>
        <begin position="1"/>
        <end position="18"/>
    </location>
</feature>
<dbReference type="Pfam" id="PF01607">
    <property type="entry name" value="CBM_14"/>
    <property type="match status" value="3"/>
</dbReference>
<protein>
    <recommendedName>
        <fullName evidence="8">Chitin-binding type-2 domain-containing protein</fullName>
    </recommendedName>
</protein>
<feature type="chain" id="PRO_5005535457" description="Chitin-binding type-2 domain-containing protein" evidence="7">
    <location>
        <begin position="19"/>
        <end position="310"/>
    </location>
</feature>
<evidence type="ECO:0000256" key="6">
    <source>
        <dbReference type="SAM" id="MobiDB-lite"/>
    </source>
</evidence>
<feature type="compositionally biased region" description="Low complexity" evidence="6">
    <location>
        <begin position="212"/>
        <end position="230"/>
    </location>
</feature>
<accession>A0A0L0C2V6</accession>
<evidence type="ECO:0000256" key="2">
    <source>
        <dbReference type="ARBA" id="ARBA00022729"/>
    </source>
</evidence>
<dbReference type="SUPFAM" id="SSF57625">
    <property type="entry name" value="Invertebrate chitin-binding proteins"/>
    <property type="match status" value="3"/>
</dbReference>
<dbReference type="SMART" id="SM00494">
    <property type="entry name" value="ChtBD2"/>
    <property type="match status" value="3"/>
</dbReference>
<reference evidence="9 10" key="1">
    <citation type="journal article" date="2015" name="Nat. Commun.">
        <title>Lucilia cuprina genome unlocks parasitic fly biology to underpin future interventions.</title>
        <authorList>
            <person name="Anstead C.A."/>
            <person name="Korhonen P.K."/>
            <person name="Young N.D."/>
            <person name="Hall R.S."/>
            <person name="Jex A.R."/>
            <person name="Murali S.C."/>
            <person name="Hughes D.S."/>
            <person name="Lee S.F."/>
            <person name="Perry T."/>
            <person name="Stroehlein A.J."/>
            <person name="Ansell B.R."/>
            <person name="Breugelmans B."/>
            <person name="Hofmann A."/>
            <person name="Qu J."/>
            <person name="Dugan S."/>
            <person name="Lee S.L."/>
            <person name="Chao H."/>
            <person name="Dinh H."/>
            <person name="Han Y."/>
            <person name="Doddapaneni H.V."/>
            <person name="Worley K.C."/>
            <person name="Muzny D.M."/>
            <person name="Ioannidis P."/>
            <person name="Waterhouse R.M."/>
            <person name="Zdobnov E.M."/>
            <person name="James P.J."/>
            <person name="Bagnall N.H."/>
            <person name="Kotze A.C."/>
            <person name="Gibbs R.A."/>
            <person name="Richards S."/>
            <person name="Batterham P."/>
            <person name="Gasser R.B."/>
        </authorList>
    </citation>
    <scope>NUCLEOTIDE SEQUENCE [LARGE SCALE GENOMIC DNA]</scope>
    <source>
        <strain evidence="9 10">LS</strain>
        <tissue evidence="9">Full body</tissue>
    </source>
</reference>
<evidence type="ECO:0000313" key="10">
    <source>
        <dbReference type="Proteomes" id="UP000037069"/>
    </source>
</evidence>
<dbReference type="EMBL" id="JRES01001072">
    <property type="protein sequence ID" value="KNC25749.1"/>
    <property type="molecule type" value="Genomic_DNA"/>
</dbReference>